<dbReference type="InterPro" id="IPR049500">
    <property type="entry name" value="Peptidase_M50B-like"/>
</dbReference>
<comment type="caution">
    <text evidence="2">The sequence shown here is derived from an EMBL/GenBank/DDBJ whole genome shotgun (WGS) entry which is preliminary data.</text>
</comment>
<sequence>MAWIHIKSHWTLWLITLVIFGLWSSPIIVPVKIFIVFLHEFSHVLATWLTGGKVMALSISAQQGGAVTSQGGNSFIIASAGYLGSLILGAMIFILALRAQIDRWVVACLGGIMLILTLFYIRDLFSVAFCVVGGLLFLSAALFLSRTINDILLRVIGLTSMVYVPFDIFSDTLQRSHLRSDARIIAETMGGPTLFWGGLWFVLSLIVIYFVLRVSLRTPSTLSPSDRASA</sequence>
<dbReference type="Pfam" id="PF13398">
    <property type="entry name" value="Peptidase_M50B"/>
    <property type="match status" value="1"/>
</dbReference>
<evidence type="ECO:0000256" key="1">
    <source>
        <dbReference type="SAM" id="Phobius"/>
    </source>
</evidence>
<keyword evidence="3" id="KW-1185">Reference proteome</keyword>
<feature type="transmembrane region" description="Helical" evidence="1">
    <location>
        <begin position="189"/>
        <end position="212"/>
    </location>
</feature>
<evidence type="ECO:0000313" key="3">
    <source>
        <dbReference type="Proteomes" id="UP000282211"/>
    </source>
</evidence>
<keyword evidence="1" id="KW-1133">Transmembrane helix</keyword>
<evidence type="ECO:0000313" key="2">
    <source>
        <dbReference type="EMBL" id="RKQ69392.1"/>
    </source>
</evidence>
<feature type="transmembrane region" description="Helical" evidence="1">
    <location>
        <begin position="104"/>
        <end position="120"/>
    </location>
</feature>
<dbReference type="Proteomes" id="UP000282211">
    <property type="component" value="Unassembled WGS sequence"/>
</dbReference>
<dbReference type="InParanoid" id="A0A420WEM1"/>
<reference evidence="2 3" key="1">
    <citation type="submission" date="2018-10" db="EMBL/GenBank/DDBJ databases">
        <title>Genomic Encyclopedia of Type Strains, Phase IV (KMG-IV): sequencing the most valuable type-strain genomes for metagenomic binning, comparative biology and taxonomic classification.</title>
        <authorList>
            <person name="Goeker M."/>
        </authorList>
    </citation>
    <scope>NUCLEOTIDE SEQUENCE [LARGE SCALE GENOMIC DNA]</scope>
    <source>
        <strain evidence="2 3">DSM 22008</strain>
    </source>
</reference>
<keyword evidence="1" id="KW-0472">Membrane</keyword>
<feature type="transmembrane region" description="Helical" evidence="1">
    <location>
        <begin position="151"/>
        <end position="169"/>
    </location>
</feature>
<feature type="transmembrane region" description="Helical" evidence="1">
    <location>
        <begin position="12"/>
        <end position="38"/>
    </location>
</feature>
<proteinExistence type="predicted"/>
<organism evidence="2 3">
    <name type="scientific">Litorimonas taeanensis</name>
    <dbReference type="NCBI Taxonomy" id="568099"/>
    <lineage>
        <taxon>Bacteria</taxon>
        <taxon>Pseudomonadati</taxon>
        <taxon>Pseudomonadota</taxon>
        <taxon>Alphaproteobacteria</taxon>
        <taxon>Maricaulales</taxon>
        <taxon>Robiginitomaculaceae</taxon>
    </lineage>
</organism>
<gene>
    <name evidence="2" type="ORF">DES40_2192</name>
</gene>
<keyword evidence="1" id="KW-0812">Transmembrane</keyword>
<dbReference type="PANTHER" id="PTHR33979">
    <property type="entry name" value="OS02G0221600 PROTEIN"/>
    <property type="match status" value="1"/>
</dbReference>
<dbReference type="PANTHER" id="PTHR33979:SF2">
    <property type="entry name" value="PEPTIDASE M50B-LIKE-DOMAIN-CONTAINING PROTEIN"/>
    <property type="match status" value="1"/>
</dbReference>
<feature type="transmembrane region" description="Helical" evidence="1">
    <location>
        <begin position="75"/>
        <end position="97"/>
    </location>
</feature>
<name>A0A420WEM1_9PROT</name>
<dbReference type="AlphaFoldDB" id="A0A420WEM1"/>
<accession>A0A420WEM1</accession>
<protein>
    <submittedName>
        <fullName evidence="2">Peptidase M50B-like protein</fullName>
    </submittedName>
</protein>
<dbReference type="EMBL" id="RBII01000002">
    <property type="protein sequence ID" value="RKQ69392.1"/>
    <property type="molecule type" value="Genomic_DNA"/>
</dbReference>
<feature type="transmembrane region" description="Helical" evidence="1">
    <location>
        <begin position="126"/>
        <end position="144"/>
    </location>
</feature>